<protein>
    <submittedName>
        <fullName evidence="3">Uncharacterized protein</fullName>
    </submittedName>
</protein>
<dbReference type="InterPro" id="IPR032675">
    <property type="entry name" value="LRR_dom_sf"/>
</dbReference>
<proteinExistence type="predicted"/>
<evidence type="ECO:0000256" key="2">
    <source>
        <dbReference type="ARBA" id="ARBA00022737"/>
    </source>
</evidence>
<accession>X1HMI9</accession>
<sequence length="113" mass="12966">MDLLHPNLQWLLTEMLPDGPLSILTNESNTFNRIVYFDQPSLKRIQELLNKKDIFFISDYKKLILLDGPQFLQELWLEGNQLTTLEGLGQLPSSLKILDISRNQLTTLEGLGP</sequence>
<evidence type="ECO:0000313" key="3">
    <source>
        <dbReference type="EMBL" id="GAH58275.1"/>
    </source>
</evidence>
<comment type="caution">
    <text evidence="3">The sequence shown here is derived from an EMBL/GenBank/DDBJ whole genome shotgun (WGS) entry which is preliminary data.</text>
</comment>
<keyword evidence="1" id="KW-0433">Leucine-rich repeat</keyword>
<dbReference type="AlphaFoldDB" id="X1HMI9"/>
<reference evidence="3" key="1">
    <citation type="journal article" date="2014" name="Front. Microbiol.">
        <title>High frequency of phylogenetically diverse reductive dehalogenase-homologous genes in deep subseafloor sedimentary metagenomes.</title>
        <authorList>
            <person name="Kawai M."/>
            <person name="Futagami T."/>
            <person name="Toyoda A."/>
            <person name="Takaki Y."/>
            <person name="Nishi S."/>
            <person name="Hori S."/>
            <person name="Arai W."/>
            <person name="Tsubouchi T."/>
            <person name="Morono Y."/>
            <person name="Uchiyama I."/>
            <person name="Ito T."/>
            <person name="Fujiyama A."/>
            <person name="Inagaki F."/>
            <person name="Takami H."/>
        </authorList>
    </citation>
    <scope>NUCLEOTIDE SEQUENCE</scope>
    <source>
        <strain evidence="3">Expedition CK06-06</strain>
    </source>
</reference>
<dbReference type="SMART" id="SM00364">
    <property type="entry name" value="LRR_BAC"/>
    <property type="match status" value="2"/>
</dbReference>
<dbReference type="SUPFAM" id="SSF52058">
    <property type="entry name" value="L domain-like"/>
    <property type="match status" value="1"/>
</dbReference>
<dbReference type="PROSITE" id="PS51450">
    <property type="entry name" value="LRR"/>
    <property type="match status" value="2"/>
</dbReference>
<dbReference type="InterPro" id="IPR001611">
    <property type="entry name" value="Leu-rich_rpt"/>
</dbReference>
<name>X1HMI9_9ZZZZ</name>
<keyword evidence="2" id="KW-0677">Repeat</keyword>
<organism evidence="3">
    <name type="scientific">marine sediment metagenome</name>
    <dbReference type="NCBI Taxonomy" id="412755"/>
    <lineage>
        <taxon>unclassified sequences</taxon>
        <taxon>metagenomes</taxon>
        <taxon>ecological metagenomes</taxon>
    </lineage>
</organism>
<dbReference type="InterPro" id="IPR025875">
    <property type="entry name" value="Leu-rich_rpt_4"/>
</dbReference>
<dbReference type="EMBL" id="BARU01025213">
    <property type="protein sequence ID" value="GAH58275.1"/>
    <property type="molecule type" value="Genomic_DNA"/>
</dbReference>
<feature type="non-terminal residue" evidence="3">
    <location>
        <position position="113"/>
    </location>
</feature>
<dbReference type="Pfam" id="PF12799">
    <property type="entry name" value="LRR_4"/>
    <property type="match status" value="1"/>
</dbReference>
<dbReference type="Gene3D" id="3.80.10.10">
    <property type="entry name" value="Ribonuclease Inhibitor"/>
    <property type="match status" value="1"/>
</dbReference>
<evidence type="ECO:0000256" key="1">
    <source>
        <dbReference type="ARBA" id="ARBA00022614"/>
    </source>
</evidence>
<gene>
    <name evidence="3" type="ORF">S03H2_40642</name>
</gene>